<reference evidence="4 5" key="1">
    <citation type="submission" date="2020-08" db="EMBL/GenBank/DDBJ databases">
        <title>Genomic Encyclopedia of Type Strains, Phase IV (KMG-IV): sequencing the most valuable type-strain genomes for metagenomic binning, comparative biology and taxonomic classification.</title>
        <authorList>
            <person name="Goeker M."/>
        </authorList>
    </citation>
    <scope>NUCLEOTIDE SEQUENCE [LARGE SCALE GENOMIC DNA]</scope>
    <source>
        <strain evidence="4 5">DSM 102238</strain>
    </source>
</reference>
<accession>A0A7W6EDX9</accession>
<dbReference type="PANTHER" id="PTHR43103">
    <property type="entry name" value="NUCLEOSIDE-DIPHOSPHATE-SUGAR EPIMERASE"/>
    <property type="match status" value="1"/>
</dbReference>
<dbReference type="Pfam" id="PF01370">
    <property type="entry name" value="Epimerase"/>
    <property type="match status" value="1"/>
</dbReference>
<evidence type="ECO:0000313" key="5">
    <source>
        <dbReference type="Proteomes" id="UP000542776"/>
    </source>
</evidence>
<dbReference type="GO" id="GO:0016491">
    <property type="term" value="F:oxidoreductase activity"/>
    <property type="evidence" value="ECO:0007669"/>
    <property type="project" value="InterPro"/>
</dbReference>
<gene>
    <name evidence="4" type="ORF">GGR04_002115</name>
</gene>
<dbReference type="RefSeq" id="WP_183199809.1">
    <property type="nucleotide sequence ID" value="NZ_JACIEK010000004.1"/>
</dbReference>
<evidence type="ECO:0000256" key="1">
    <source>
        <dbReference type="ARBA" id="ARBA00022857"/>
    </source>
</evidence>
<evidence type="ECO:0000313" key="4">
    <source>
        <dbReference type="EMBL" id="MBB3998276.1"/>
    </source>
</evidence>
<dbReference type="Gene3D" id="3.90.25.10">
    <property type="entry name" value="UDP-galactose 4-epimerase, domain 1"/>
    <property type="match status" value="1"/>
</dbReference>
<dbReference type="NCBIfam" id="NF043036">
    <property type="entry name" value="ErythonDh"/>
    <property type="match status" value="1"/>
</dbReference>
<proteinExistence type="predicted"/>
<comment type="caution">
    <text evidence="4">The sequence shown here is derived from an EMBL/GenBank/DDBJ whole genome shotgun (WGS) entry which is preliminary data.</text>
</comment>
<name>A0A7W6EDX9_9HYPH</name>
<dbReference type="CDD" id="cd05238">
    <property type="entry name" value="Gne_like_SDR_e"/>
    <property type="match status" value="1"/>
</dbReference>
<keyword evidence="2" id="KW-0119">Carbohydrate metabolism</keyword>
<dbReference type="EMBL" id="JACIEK010000004">
    <property type="protein sequence ID" value="MBB3998276.1"/>
    <property type="molecule type" value="Genomic_DNA"/>
</dbReference>
<dbReference type="InterPro" id="IPR001509">
    <property type="entry name" value="Epimerase_deHydtase"/>
</dbReference>
<dbReference type="InterPro" id="IPR036291">
    <property type="entry name" value="NAD(P)-bd_dom_sf"/>
</dbReference>
<organism evidence="4 5">
    <name type="scientific">Aureimonas pseudogalii</name>
    <dbReference type="NCBI Taxonomy" id="1744844"/>
    <lineage>
        <taxon>Bacteria</taxon>
        <taxon>Pseudomonadati</taxon>
        <taxon>Pseudomonadota</taxon>
        <taxon>Alphaproteobacteria</taxon>
        <taxon>Hyphomicrobiales</taxon>
        <taxon>Aurantimonadaceae</taxon>
        <taxon>Aureimonas</taxon>
    </lineage>
</organism>
<keyword evidence="1" id="KW-0521">NADP</keyword>
<dbReference type="Gene3D" id="3.40.50.720">
    <property type="entry name" value="NAD(P)-binding Rossmann-like Domain"/>
    <property type="match status" value="1"/>
</dbReference>
<dbReference type="Proteomes" id="UP000542776">
    <property type="component" value="Unassembled WGS sequence"/>
</dbReference>
<sequence length="329" mass="35231">MKILIIGAAGMIGRKLAERIAAEGGIGERPVDELVLVDVVEPAKPTGRVGAIRTAAVDISVPGASAPLAAERPDVIFHLAAIVSGEAEADFEKGYRINLDGTRDLFEAIRREHEASGHTPRLVFASSIAVFGAPFPDRIPDDFALTPLTSYGTQKAICELLLADYSRRGFFDGLGLRLPTICVRPGLPNKAASGFFSNILREPMVGQEAVLPVGDEVRHYFASPRAAIGFFLHAAMLDTAAVGPRRNLSLPGLSATVGDEIEALGRIVGERAVKLIRREPDAAIIRIVCGWAPDIEARRARDLGFQAEASFDEIVRAHLEDELGGTARV</sequence>
<feature type="domain" description="NAD-dependent epimerase/dehydratase" evidence="3">
    <location>
        <begin position="3"/>
        <end position="218"/>
    </location>
</feature>
<dbReference type="InterPro" id="IPR050005">
    <property type="entry name" value="DenD"/>
</dbReference>
<dbReference type="SUPFAM" id="SSF51735">
    <property type="entry name" value="NAD(P)-binding Rossmann-fold domains"/>
    <property type="match status" value="1"/>
</dbReference>
<dbReference type="AlphaFoldDB" id="A0A7W6EDX9"/>
<keyword evidence="5" id="KW-1185">Reference proteome</keyword>
<protein>
    <submittedName>
        <fullName evidence="4">Nucleoside-diphosphate-sugar epimerase</fullName>
    </submittedName>
</protein>
<dbReference type="PANTHER" id="PTHR43103:SF3">
    <property type="entry name" value="ADP-L-GLYCERO-D-MANNO-HEPTOSE-6-EPIMERASE"/>
    <property type="match status" value="1"/>
</dbReference>
<evidence type="ECO:0000259" key="3">
    <source>
        <dbReference type="Pfam" id="PF01370"/>
    </source>
</evidence>
<evidence type="ECO:0000256" key="2">
    <source>
        <dbReference type="ARBA" id="ARBA00023277"/>
    </source>
</evidence>